<organism evidence="2 3">
    <name type="scientific">Thelephora terrestris</name>
    <dbReference type="NCBI Taxonomy" id="56493"/>
    <lineage>
        <taxon>Eukaryota</taxon>
        <taxon>Fungi</taxon>
        <taxon>Dikarya</taxon>
        <taxon>Basidiomycota</taxon>
        <taxon>Agaricomycotina</taxon>
        <taxon>Agaricomycetes</taxon>
        <taxon>Thelephorales</taxon>
        <taxon>Thelephoraceae</taxon>
        <taxon>Thelephora</taxon>
    </lineage>
</organism>
<name>A0A9P6LCS0_9AGAM</name>
<feature type="region of interest" description="Disordered" evidence="1">
    <location>
        <begin position="215"/>
        <end position="409"/>
    </location>
</feature>
<proteinExistence type="predicted"/>
<evidence type="ECO:0000313" key="3">
    <source>
        <dbReference type="Proteomes" id="UP000736335"/>
    </source>
</evidence>
<sequence>MEIHNSQHMQSFYLHSTQTKYLDAPELISYPTSSSRDDPIHSPALQLLAEACDMPQRFPPAKENAPPPLASCSYVLGYSKSPLARLAAMPSKPTPEYHSRRPEVVKLLEESAIHTDEATPLSSDYPSWAIVVAALSLYHHPSYPAHLAFWRPDMMAATAEFVDSFLRTREAKYLETLEGWIDAEFSLYTLKGHQRGYYPHLYDPVTGGRILRKRKAKEMDTEANQAAEDAKPKRRTKRPRKAKGSDSTECNTEPNSTPLLDSTPSPPVDMDLESNPPPTNDLSSSKPPTTSPDLLNPPTRATNQRERSSSMTSGASGVTLVDSEGVGTEESRENSPADTAVDSEDVPDTKTSGKVRSKAKGSTRSSLSPLEPTPPPQPRRSARAAKKITTQTVKRPSAPARSRSKRVSA</sequence>
<feature type="compositionally biased region" description="Polar residues" evidence="1">
    <location>
        <begin position="280"/>
        <end position="293"/>
    </location>
</feature>
<evidence type="ECO:0000256" key="1">
    <source>
        <dbReference type="SAM" id="MobiDB-lite"/>
    </source>
</evidence>
<reference evidence="2" key="2">
    <citation type="submission" date="2020-11" db="EMBL/GenBank/DDBJ databases">
        <authorList>
            <consortium name="DOE Joint Genome Institute"/>
            <person name="Kuo A."/>
            <person name="Miyauchi S."/>
            <person name="Kiss E."/>
            <person name="Drula E."/>
            <person name="Kohler A."/>
            <person name="Sanchez-Garcia M."/>
            <person name="Andreopoulos B."/>
            <person name="Barry K.W."/>
            <person name="Bonito G."/>
            <person name="Buee M."/>
            <person name="Carver A."/>
            <person name="Chen C."/>
            <person name="Cichocki N."/>
            <person name="Clum A."/>
            <person name="Culley D."/>
            <person name="Crous P.W."/>
            <person name="Fauchery L."/>
            <person name="Girlanda M."/>
            <person name="Hayes R."/>
            <person name="Keri Z."/>
            <person name="Labutti K."/>
            <person name="Lipzen A."/>
            <person name="Lombard V."/>
            <person name="Magnuson J."/>
            <person name="Maillard F."/>
            <person name="Morin E."/>
            <person name="Murat C."/>
            <person name="Nolan M."/>
            <person name="Ohm R."/>
            <person name="Pangilinan J."/>
            <person name="Pereira M."/>
            <person name="Perotto S."/>
            <person name="Peter M."/>
            <person name="Riley R."/>
            <person name="Sitrit Y."/>
            <person name="Stielow B."/>
            <person name="Szollosi G."/>
            <person name="Zifcakova L."/>
            <person name="Stursova M."/>
            <person name="Spatafora J.W."/>
            <person name="Tedersoo L."/>
            <person name="Vaario L.-M."/>
            <person name="Yamada A."/>
            <person name="Yan M."/>
            <person name="Wang P."/>
            <person name="Xu J."/>
            <person name="Bruns T."/>
            <person name="Baldrian P."/>
            <person name="Vilgalys R."/>
            <person name="Henrissat B."/>
            <person name="Grigoriev I.V."/>
            <person name="Hibbett D."/>
            <person name="Nagy L.G."/>
            <person name="Martin F.M."/>
        </authorList>
    </citation>
    <scope>NUCLEOTIDE SEQUENCE</scope>
    <source>
        <strain evidence="2">UH-Tt-Lm1</strain>
    </source>
</reference>
<gene>
    <name evidence="2" type="ORF">BJ322DRAFT_92052</name>
</gene>
<accession>A0A9P6LCS0</accession>
<dbReference type="EMBL" id="WIUZ02000001">
    <property type="protein sequence ID" value="KAF9792977.1"/>
    <property type="molecule type" value="Genomic_DNA"/>
</dbReference>
<evidence type="ECO:0000313" key="2">
    <source>
        <dbReference type="EMBL" id="KAF9792977.1"/>
    </source>
</evidence>
<reference evidence="2" key="1">
    <citation type="journal article" date="2020" name="Nat. Commun.">
        <title>Large-scale genome sequencing of mycorrhizal fungi provides insights into the early evolution of symbiotic traits.</title>
        <authorList>
            <person name="Miyauchi S."/>
            <person name="Kiss E."/>
            <person name="Kuo A."/>
            <person name="Drula E."/>
            <person name="Kohler A."/>
            <person name="Sanchez-Garcia M."/>
            <person name="Morin E."/>
            <person name="Andreopoulos B."/>
            <person name="Barry K.W."/>
            <person name="Bonito G."/>
            <person name="Buee M."/>
            <person name="Carver A."/>
            <person name="Chen C."/>
            <person name="Cichocki N."/>
            <person name="Clum A."/>
            <person name="Culley D."/>
            <person name="Crous P.W."/>
            <person name="Fauchery L."/>
            <person name="Girlanda M."/>
            <person name="Hayes R.D."/>
            <person name="Keri Z."/>
            <person name="LaButti K."/>
            <person name="Lipzen A."/>
            <person name="Lombard V."/>
            <person name="Magnuson J."/>
            <person name="Maillard F."/>
            <person name="Murat C."/>
            <person name="Nolan M."/>
            <person name="Ohm R.A."/>
            <person name="Pangilinan J."/>
            <person name="Pereira M.F."/>
            <person name="Perotto S."/>
            <person name="Peter M."/>
            <person name="Pfister S."/>
            <person name="Riley R."/>
            <person name="Sitrit Y."/>
            <person name="Stielow J.B."/>
            <person name="Szollosi G."/>
            <person name="Zifcakova L."/>
            <person name="Stursova M."/>
            <person name="Spatafora J.W."/>
            <person name="Tedersoo L."/>
            <person name="Vaario L.M."/>
            <person name="Yamada A."/>
            <person name="Yan M."/>
            <person name="Wang P."/>
            <person name="Xu J."/>
            <person name="Bruns T."/>
            <person name="Baldrian P."/>
            <person name="Vilgalys R."/>
            <person name="Dunand C."/>
            <person name="Henrissat B."/>
            <person name="Grigoriev I.V."/>
            <person name="Hibbett D."/>
            <person name="Nagy L.G."/>
            <person name="Martin F.M."/>
        </authorList>
    </citation>
    <scope>NUCLEOTIDE SEQUENCE</scope>
    <source>
        <strain evidence="2">UH-Tt-Lm1</strain>
    </source>
</reference>
<feature type="compositionally biased region" description="Basic residues" evidence="1">
    <location>
        <begin position="232"/>
        <end position="242"/>
    </location>
</feature>
<dbReference type="AlphaFoldDB" id="A0A9P6LCS0"/>
<protein>
    <submittedName>
        <fullName evidence="2">Uncharacterized protein</fullName>
    </submittedName>
</protein>
<feature type="compositionally biased region" description="Low complexity" evidence="1">
    <location>
        <begin position="254"/>
        <end position="263"/>
    </location>
</feature>
<comment type="caution">
    <text evidence="2">The sequence shown here is derived from an EMBL/GenBank/DDBJ whole genome shotgun (WGS) entry which is preliminary data.</text>
</comment>
<keyword evidence="3" id="KW-1185">Reference proteome</keyword>
<dbReference type="Proteomes" id="UP000736335">
    <property type="component" value="Unassembled WGS sequence"/>
</dbReference>